<reference evidence="1 2" key="1">
    <citation type="journal article" date="2022" name="Arch. Microbiol.">
        <title>Paraburkholderia bengalensis sp. nov. isolated from roots of Oryza sativa, IR64.</title>
        <authorList>
            <person name="Nag P."/>
            <person name="Mondal N."/>
            <person name="Sarkar J."/>
            <person name="Das S."/>
        </authorList>
    </citation>
    <scope>NUCLEOTIDE SEQUENCE [LARGE SCALE GENOMIC DNA]</scope>
    <source>
        <strain evidence="1 2">IR64_4_BI</strain>
    </source>
</reference>
<comment type="caution">
    <text evidence="1">The sequence shown here is derived from an EMBL/GenBank/DDBJ whole genome shotgun (WGS) entry which is preliminary data.</text>
</comment>
<dbReference type="EMBL" id="JACFYJ010000103">
    <property type="protein sequence ID" value="MEI6002264.1"/>
    <property type="molecule type" value="Genomic_DNA"/>
</dbReference>
<name>A0ABU8J3M1_9BURK</name>
<gene>
    <name evidence="1" type="ORF">H3V53_35620</name>
</gene>
<protein>
    <recommendedName>
        <fullName evidence="3">EspG family protein</fullName>
    </recommendedName>
</protein>
<proteinExistence type="predicted"/>
<keyword evidence="2" id="KW-1185">Reference proteome</keyword>
<evidence type="ECO:0008006" key="3">
    <source>
        <dbReference type="Google" id="ProtNLM"/>
    </source>
</evidence>
<organism evidence="1 2">
    <name type="scientific">Paraburkholderia bengalensis</name>
    <dbReference type="NCBI Taxonomy" id="2747562"/>
    <lineage>
        <taxon>Bacteria</taxon>
        <taxon>Pseudomonadati</taxon>
        <taxon>Pseudomonadota</taxon>
        <taxon>Betaproteobacteria</taxon>
        <taxon>Burkholderiales</taxon>
        <taxon>Burkholderiaceae</taxon>
        <taxon>Paraburkholderia</taxon>
    </lineage>
</organism>
<evidence type="ECO:0000313" key="1">
    <source>
        <dbReference type="EMBL" id="MEI6002264.1"/>
    </source>
</evidence>
<sequence length="238" mass="26993">MKRVSTPESESSAAEADLVLADHEGAPIFIDVKVRAHSPKSRDLNAGYDQVRLGRDEGRNVEVWHFNTERLNLLIQAYDGGMPVHCELPPVDVWEKTESSLFRRDQVVAEVARWEKDVKQLYTDVSSWYGDIPDVKFELSRTVTMSEELMQKFAVSDRELPILDVVAGGQVLASFVPRGLWLIGAWGRIDVITQTQTRTLIMTRVENGGLEWCIVSPENRRETQPLTSELMRRLLEAA</sequence>
<accession>A0ABU8J3M1</accession>
<evidence type="ECO:0000313" key="2">
    <source>
        <dbReference type="Proteomes" id="UP001386437"/>
    </source>
</evidence>
<dbReference type="Proteomes" id="UP001386437">
    <property type="component" value="Unassembled WGS sequence"/>
</dbReference>